<accession>I2Q0X3</accession>
<dbReference type="AlphaFoldDB" id="I2Q0X3"/>
<dbReference type="eggNOG" id="COG0237">
    <property type="taxonomic scope" value="Bacteria"/>
</dbReference>
<comment type="subcellular location">
    <subcellularLocation>
        <location evidence="7">Cytoplasm</location>
    </subcellularLocation>
</comment>
<dbReference type="InterPro" id="IPR006225">
    <property type="entry name" value="PsdUridine_synth_RluC/D"/>
</dbReference>
<feature type="domain" description="Pseudouridine synthase RsuA/RluA-like" evidence="11">
    <location>
        <begin position="100"/>
        <end position="255"/>
    </location>
</feature>
<dbReference type="PANTHER" id="PTHR21600:SF87">
    <property type="entry name" value="RNA PSEUDOURIDYLATE SYNTHASE DOMAIN-CONTAINING PROTEIN 1"/>
    <property type="match status" value="1"/>
</dbReference>
<evidence type="ECO:0000256" key="7">
    <source>
        <dbReference type="HAMAP-Rule" id="MF_00376"/>
    </source>
</evidence>
<evidence type="ECO:0000256" key="6">
    <source>
        <dbReference type="ARBA" id="ARBA00023235"/>
    </source>
</evidence>
<dbReference type="HAMAP" id="MF_00376">
    <property type="entry name" value="Dephospho_CoA_kinase"/>
    <property type="match status" value="1"/>
</dbReference>
<reference evidence="12" key="1">
    <citation type="submission" date="2011-11" db="EMBL/GenBank/DDBJ databases">
        <title>Improved High-Quality Draft sequence of Desulfovibrio sp. U5L.</title>
        <authorList>
            <consortium name="US DOE Joint Genome Institute"/>
            <person name="Lucas S."/>
            <person name="Han J."/>
            <person name="Lapidus A."/>
            <person name="Cheng J.-F."/>
            <person name="Goodwin L."/>
            <person name="Pitluck S."/>
            <person name="Peters L."/>
            <person name="Ovchinnikova G."/>
            <person name="Held B."/>
            <person name="Detter J.C."/>
            <person name="Han C."/>
            <person name="Tapia R."/>
            <person name="Land M."/>
            <person name="Hauser L."/>
            <person name="Kyrpides N."/>
            <person name="Ivanova N."/>
            <person name="Pagani I."/>
            <person name="Gabster J."/>
            <person name="Walker C."/>
            <person name="Stolyar S."/>
            <person name="Stahl D."/>
            <person name="Arkin A."/>
            <person name="Dehal P."/>
            <person name="Hazen T."/>
            <person name="Woyke T."/>
        </authorList>
    </citation>
    <scope>NUCLEOTIDE SEQUENCE [LARGE SCALE GENOMIC DNA]</scope>
    <source>
        <strain evidence="12">U5L</strain>
    </source>
</reference>
<dbReference type="eggNOG" id="COG0564">
    <property type="taxonomic scope" value="Bacteria"/>
</dbReference>
<keyword evidence="7 12" id="KW-0418">Kinase</keyword>
<dbReference type="GO" id="GO:0005737">
    <property type="term" value="C:cytoplasm"/>
    <property type="evidence" value="ECO:0007669"/>
    <property type="project" value="UniProtKB-SubCell"/>
</dbReference>
<feature type="binding site" evidence="7">
    <location>
        <begin position="337"/>
        <end position="342"/>
    </location>
    <ligand>
        <name>ATP</name>
        <dbReference type="ChEBI" id="CHEBI:30616"/>
    </ligand>
</feature>
<proteinExistence type="inferred from homology"/>
<dbReference type="EC" id="2.7.1.24" evidence="7 8"/>
<evidence type="ECO:0000256" key="9">
    <source>
        <dbReference type="PIRSR" id="PIRSR606225-1"/>
    </source>
</evidence>
<evidence type="ECO:0000256" key="5">
    <source>
        <dbReference type="ARBA" id="ARBA00022993"/>
    </source>
</evidence>
<dbReference type="NCBIfam" id="TIGR00005">
    <property type="entry name" value="rluA_subfam"/>
    <property type="match status" value="1"/>
</dbReference>
<dbReference type="Gene3D" id="3.40.50.300">
    <property type="entry name" value="P-loop containing nucleotide triphosphate hydrolases"/>
    <property type="match status" value="1"/>
</dbReference>
<dbReference type="PROSITE" id="PS50889">
    <property type="entry name" value="S4"/>
    <property type="match status" value="1"/>
</dbReference>
<dbReference type="CDD" id="cd00165">
    <property type="entry name" value="S4"/>
    <property type="match status" value="1"/>
</dbReference>
<evidence type="ECO:0000256" key="2">
    <source>
        <dbReference type="ARBA" id="ARBA00010876"/>
    </source>
</evidence>
<evidence type="ECO:0000256" key="4">
    <source>
        <dbReference type="ARBA" id="ARBA00022840"/>
    </source>
</evidence>
<dbReference type="GO" id="GO:0000455">
    <property type="term" value="P:enzyme-directed rRNA pseudouridine synthesis"/>
    <property type="evidence" value="ECO:0007669"/>
    <property type="project" value="TreeGrafter"/>
</dbReference>
<dbReference type="GO" id="GO:0004140">
    <property type="term" value="F:dephospho-CoA kinase activity"/>
    <property type="evidence" value="ECO:0007669"/>
    <property type="project" value="UniProtKB-UniRule"/>
</dbReference>
<dbReference type="GO" id="GO:0140098">
    <property type="term" value="F:catalytic activity, acting on RNA"/>
    <property type="evidence" value="ECO:0007669"/>
    <property type="project" value="UniProtKB-ARBA"/>
</dbReference>
<evidence type="ECO:0000259" key="11">
    <source>
        <dbReference type="Pfam" id="PF00849"/>
    </source>
</evidence>
<keyword evidence="4 7" id="KW-0067">ATP-binding</keyword>
<dbReference type="CDD" id="cd02869">
    <property type="entry name" value="PseudoU_synth_RluA_like"/>
    <property type="match status" value="1"/>
</dbReference>
<dbReference type="InterPro" id="IPR006145">
    <property type="entry name" value="PsdUridine_synth_RsuA/RluA"/>
</dbReference>
<dbReference type="InterPro" id="IPR027417">
    <property type="entry name" value="P-loop_NTPase"/>
</dbReference>
<dbReference type="UniPathway" id="UPA00241">
    <property type="reaction ID" value="UER00356"/>
</dbReference>
<dbReference type="GO" id="GO:0009982">
    <property type="term" value="F:pseudouridine synthase activity"/>
    <property type="evidence" value="ECO:0007669"/>
    <property type="project" value="InterPro"/>
</dbReference>
<dbReference type="InterPro" id="IPR036986">
    <property type="entry name" value="S4_RNA-bd_sf"/>
</dbReference>
<keyword evidence="5 7" id="KW-0173">Coenzyme A biosynthesis</keyword>
<comment type="catalytic activity">
    <reaction evidence="7">
        <text>3'-dephospho-CoA + ATP = ADP + CoA + H(+)</text>
        <dbReference type="Rhea" id="RHEA:18245"/>
        <dbReference type="ChEBI" id="CHEBI:15378"/>
        <dbReference type="ChEBI" id="CHEBI:30616"/>
        <dbReference type="ChEBI" id="CHEBI:57287"/>
        <dbReference type="ChEBI" id="CHEBI:57328"/>
        <dbReference type="ChEBI" id="CHEBI:456216"/>
        <dbReference type="EC" id="2.7.1.24"/>
    </reaction>
</comment>
<dbReference type="Pfam" id="PF00849">
    <property type="entry name" value="PseudoU_synth_2"/>
    <property type="match status" value="1"/>
</dbReference>
<dbReference type="SUPFAM" id="SSF52540">
    <property type="entry name" value="P-loop containing nucleoside triphosphate hydrolases"/>
    <property type="match status" value="1"/>
</dbReference>
<dbReference type="InterPro" id="IPR050188">
    <property type="entry name" value="RluA_PseudoU_synthase"/>
</dbReference>
<organism evidence="12">
    <name type="scientific">Desulfovibrio sp. U5L</name>
    <dbReference type="NCBI Taxonomy" id="596152"/>
    <lineage>
        <taxon>Bacteria</taxon>
        <taxon>Pseudomonadati</taxon>
        <taxon>Thermodesulfobacteriota</taxon>
        <taxon>Desulfovibrionia</taxon>
        <taxon>Desulfovibrionales</taxon>
        <taxon>Desulfovibrionaceae</taxon>
        <taxon>Desulfovibrio</taxon>
    </lineage>
</organism>
<dbReference type="GO" id="GO:0003723">
    <property type="term" value="F:RNA binding"/>
    <property type="evidence" value="ECO:0007669"/>
    <property type="project" value="UniProtKB-KW"/>
</dbReference>
<protein>
    <recommendedName>
        <fullName evidence="7 8">Dephospho-CoA kinase</fullName>
        <ecNumber evidence="7 8">2.7.1.24</ecNumber>
    </recommendedName>
    <alternativeName>
        <fullName evidence="7">Dephosphocoenzyme A kinase</fullName>
    </alternativeName>
</protein>
<sequence>MENEQSLERRQAVFDPTTDGGVGTRLDVFWSARLADLEVSRARVRAAIEGGLATVDGADCRKPGLKLRGGETLTLRLPQVASETVAEAGSLRVLYADPQLAVLDKPPGLTVHPAPGLPEGTLVNRLLHHFPGLREMAGERPGIVHRLDKDTSGLLLVALTEPVRLALAADFAARRVHKTYLALVHGRPDGKGGDIRLPIGRDPKYRTKMAVPHKGGRPAHSRWRPVWTAPDGTASLLEVTIFTGRTHQIRVHLASLGHPIVGDAVYGPHQHAAWKRRGGALARLASRQMLHAWKLSFIHPVLKEVRSFTCPPPPDFWRLLLLLGRRCQRVGLVGMPGCGKSTLLARFAAAGSPVFSADAAVASLYAPGGAGAHMLSRRFGDVALAPDGSVDKAWLLAGMRGGEKFRRDVMELIHPLVKGELVAFAEAHIRERTIFAEVPLLFESGWPQGEMVDMVVGVRCGMDQRRKRLAAGRGWDDALIDRMDGWQWAEEAKLAKCRFVVDNDGDTAALNAQADRILCELARLRREDLQARHQWLIDQGYAGPRRGVPSASPSGAGD</sequence>
<comment type="function">
    <text evidence="7">Catalyzes the phosphorylation of the 3'-hydroxyl group of dephosphocoenzyme A to form coenzyme A.</text>
</comment>
<keyword evidence="3 7" id="KW-0547">Nucleotide-binding</keyword>
<dbReference type="HOGENOM" id="CLU_488117_0_0_7"/>
<dbReference type="InterPro" id="IPR006224">
    <property type="entry name" value="PsdUridine_synth_RluA-like_CS"/>
</dbReference>
<dbReference type="EMBL" id="JH600068">
    <property type="protein sequence ID" value="EIG53429.1"/>
    <property type="molecule type" value="Genomic_DNA"/>
</dbReference>
<dbReference type="GO" id="GO:0015937">
    <property type="term" value="P:coenzyme A biosynthetic process"/>
    <property type="evidence" value="ECO:0007669"/>
    <property type="project" value="UniProtKB-UniRule"/>
</dbReference>
<dbReference type="PROSITE" id="PS01129">
    <property type="entry name" value="PSI_RLU"/>
    <property type="match status" value="1"/>
</dbReference>
<dbReference type="GO" id="GO:0005524">
    <property type="term" value="F:ATP binding"/>
    <property type="evidence" value="ECO:0007669"/>
    <property type="project" value="UniProtKB-UniRule"/>
</dbReference>
<gene>
    <name evidence="7" type="primary">coaE</name>
    <name evidence="12" type="ORF">DesU5LDRAFT_1749</name>
</gene>
<dbReference type="Pfam" id="PF01121">
    <property type="entry name" value="CoaE"/>
    <property type="match status" value="1"/>
</dbReference>
<dbReference type="Gene3D" id="3.10.290.10">
    <property type="entry name" value="RNA-binding S4 domain"/>
    <property type="match status" value="1"/>
</dbReference>
<dbReference type="Gene3D" id="3.30.2350.10">
    <property type="entry name" value="Pseudouridine synthase"/>
    <property type="match status" value="1"/>
</dbReference>
<evidence type="ECO:0000256" key="3">
    <source>
        <dbReference type="ARBA" id="ARBA00022741"/>
    </source>
</evidence>
<evidence type="ECO:0000313" key="12">
    <source>
        <dbReference type="EMBL" id="EIG53429.1"/>
    </source>
</evidence>
<keyword evidence="7" id="KW-0808">Transferase</keyword>
<dbReference type="SUPFAM" id="SSF55120">
    <property type="entry name" value="Pseudouridine synthase"/>
    <property type="match status" value="1"/>
</dbReference>
<dbReference type="PANTHER" id="PTHR21600">
    <property type="entry name" value="MITOCHONDRIAL RNA PSEUDOURIDINE SYNTHASE"/>
    <property type="match status" value="1"/>
</dbReference>
<evidence type="ECO:0000256" key="8">
    <source>
        <dbReference type="NCBIfam" id="TIGR00152"/>
    </source>
</evidence>
<evidence type="ECO:0000256" key="10">
    <source>
        <dbReference type="PROSITE-ProRule" id="PRU00182"/>
    </source>
</evidence>
<feature type="active site" evidence="9">
    <location>
        <position position="148"/>
    </location>
</feature>
<name>I2Q0X3_9BACT</name>
<dbReference type="NCBIfam" id="TIGR00152">
    <property type="entry name" value="dephospho-CoA kinase"/>
    <property type="match status" value="1"/>
</dbReference>
<dbReference type="STRING" id="596152.DesU5LDRAFT_1749"/>
<evidence type="ECO:0000256" key="1">
    <source>
        <dbReference type="ARBA" id="ARBA00009018"/>
    </source>
</evidence>
<keyword evidence="10" id="KW-0694">RNA-binding</keyword>
<keyword evidence="7" id="KW-0963">Cytoplasm</keyword>
<dbReference type="InterPro" id="IPR001977">
    <property type="entry name" value="Depp_CoAkinase"/>
</dbReference>
<dbReference type="CDD" id="cd02022">
    <property type="entry name" value="DPCK"/>
    <property type="match status" value="1"/>
</dbReference>
<dbReference type="OrthoDB" id="128480at2"/>
<keyword evidence="6" id="KW-0413">Isomerase</keyword>
<comment type="pathway">
    <text evidence="7">Cofactor biosynthesis; coenzyme A biosynthesis; CoA from (R)-pantothenate: step 5/5.</text>
</comment>
<comment type="similarity">
    <text evidence="1 7">Belongs to the CoaE family.</text>
</comment>
<dbReference type="SUPFAM" id="SSF55174">
    <property type="entry name" value="Alpha-L RNA-binding motif"/>
    <property type="match status" value="1"/>
</dbReference>
<dbReference type="InterPro" id="IPR020103">
    <property type="entry name" value="PsdUridine_synth_cat_dom_sf"/>
</dbReference>
<dbReference type="PROSITE" id="PS51219">
    <property type="entry name" value="DPCK"/>
    <property type="match status" value="1"/>
</dbReference>
<comment type="similarity">
    <text evidence="2">Belongs to the pseudouridine synthase RluA family.</text>
</comment>